<dbReference type="Pfam" id="PF00001">
    <property type="entry name" value="7tm_1"/>
    <property type="match status" value="1"/>
</dbReference>
<gene>
    <name evidence="7" type="ORF">JZ751_017558</name>
</gene>
<name>A0A8T2PNL2_9TELE</name>
<keyword evidence="3 5" id="KW-1133">Transmembrane helix</keyword>
<evidence type="ECO:0000313" key="7">
    <source>
        <dbReference type="EMBL" id="KAG9352982.1"/>
    </source>
</evidence>
<comment type="caution">
    <text evidence="7">The sequence shown here is derived from an EMBL/GenBank/DDBJ whole genome shotgun (WGS) entry which is preliminary data.</text>
</comment>
<feature type="non-terminal residue" evidence="7">
    <location>
        <position position="239"/>
    </location>
</feature>
<feature type="domain" description="G-protein coupled receptors family 1 profile" evidence="6">
    <location>
        <begin position="32"/>
        <end position="89"/>
    </location>
</feature>
<dbReference type="PANTHER" id="PTHR24244">
    <property type="entry name" value="NEUROPEPTIDE S RECEPTOR"/>
    <property type="match status" value="1"/>
</dbReference>
<dbReference type="GO" id="GO:0016020">
    <property type="term" value="C:membrane"/>
    <property type="evidence" value="ECO:0007669"/>
    <property type="project" value="UniProtKB-SubCell"/>
</dbReference>
<dbReference type="GO" id="GO:0008188">
    <property type="term" value="F:neuropeptide receptor activity"/>
    <property type="evidence" value="ECO:0007669"/>
    <property type="project" value="InterPro"/>
</dbReference>
<dbReference type="SUPFAM" id="SSF81321">
    <property type="entry name" value="Family A G protein-coupled receptor-like"/>
    <property type="match status" value="1"/>
</dbReference>
<dbReference type="Proteomes" id="UP000824540">
    <property type="component" value="Unassembled WGS sequence"/>
</dbReference>
<feature type="transmembrane region" description="Helical" evidence="5">
    <location>
        <begin position="154"/>
        <end position="175"/>
    </location>
</feature>
<comment type="subcellular location">
    <subcellularLocation>
        <location evidence="1">Membrane</location>
    </subcellularLocation>
</comment>
<keyword evidence="8" id="KW-1185">Reference proteome</keyword>
<protein>
    <recommendedName>
        <fullName evidence="6">G-protein coupled receptors family 1 profile domain-containing protein</fullName>
    </recommendedName>
</protein>
<keyword evidence="2 5" id="KW-0812">Transmembrane</keyword>
<dbReference type="PANTHER" id="PTHR24244:SF0">
    <property type="entry name" value="G-PROTEIN COUPLED RECEPTORS FAMILY 1 PROFILE DOMAIN-CONTAINING PROTEIN"/>
    <property type="match status" value="1"/>
</dbReference>
<evidence type="ECO:0000256" key="2">
    <source>
        <dbReference type="ARBA" id="ARBA00022692"/>
    </source>
</evidence>
<evidence type="ECO:0000256" key="1">
    <source>
        <dbReference type="ARBA" id="ARBA00004370"/>
    </source>
</evidence>
<evidence type="ECO:0000256" key="5">
    <source>
        <dbReference type="SAM" id="Phobius"/>
    </source>
</evidence>
<dbReference type="InterPro" id="IPR017452">
    <property type="entry name" value="GPCR_Rhodpsn_7TM"/>
</dbReference>
<dbReference type="PRINTS" id="PR00237">
    <property type="entry name" value="GPCRRHODOPSN"/>
</dbReference>
<feature type="domain" description="G-protein coupled receptors family 1 profile" evidence="6">
    <location>
        <begin position="98"/>
        <end position="220"/>
    </location>
</feature>
<dbReference type="OrthoDB" id="9936719at2759"/>
<dbReference type="Gene3D" id="1.20.1070.10">
    <property type="entry name" value="Rhodopsin 7-helix transmembrane proteins"/>
    <property type="match status" value="2"/>
</dbReference>
<feature type="transmembrane region" description="Helical" evidence="5">
    <location>
        <begin position="115"/>
        <end position="142"/>
    </location>
</feature>
<evidence type="ECO:0000259" key="6">
    <source>
        <dbReference type="PROSITE" id="PS50262"/>
    </source>
</evidence>
<accession>A0A8T2PNL2</accession>
<dbReference type="EMBL" id="JAFBMS010000004">
    <property type="protein sequence ID" value="KAG9352982.1"/>
    <property type="molecule type" value="Genomic_DNA"/>
</dbReference>
<sequence>MANNTCTRIDMKFTSTFLPAVYVLVFIIGFFANCFGLKSVFKSWKNLGNINFFVLNLGVADLLYVFTLPFLVVYYASNSKWTFGQPFCKTWPNTSYACFDTTSDHLMKTYLPYSIVWTFTGFGVPLLIILGCYGHVAVVLTSKANVNTLLKQRCLKLVVMLIVLFSVCFIPYHVLRNLNLKTRIMKREGTCYESFDDIYIAYQVSRGLACMNSAINPLIYLVGNDDFLLRFHEISKRAR</sequence>
<dbReference type="InterPro" id="IPR000276">
    <property type="entry name" value="GPCR_Rhodpsn"/>
</dbReference>
<feature type="transmembrane region" description="Helical" evidence="5">
    <location>
        <begin position="53"/>
        <end position="76"/>
    </location>
</feature>
<evidence type="ECO:0000313" key="8">
    <source>
        <dbReference type="Proteomes" id="UP000824540"/>
    </source>
</evidence>
<dbReference type="InterPro" id="IPR027294">
    <property type="entry name" value="NPS_rcpt"/>
</dbReference>
<dbReference type="PROSITE" id="PS50262">
    <property type="entry name" value="G_PROTEIN_RECEP_F1_2"/>
    <property type="match status" value="2"/>
</dbReference>
<organism evidence="7 8">
    <name type="scientific">Albula glossodonta</name>
    <name type="common">roundjaw bonefish</name>
    <dbReference type="NCBI Taxonomy" id="121402"/>
    <lineage>
        <taxon>Eukaryota</taxon>
        <taxon>Metazoa</taxon>
        <taxon>Chordata</taxon>
        <taxon>Craniata</taxon>
        <taxon>Vertebrata</taxon>
        <taxon>Euteleostomi</taxon>
        <taxon>Actinopterygii</taxon>
        <taxon>Neopterygii</taxon>
        <taxon>Teleostei</taxon>
        <taxon>Albuliformes</taxon>
        <taxon>Albulidae</taxon>
        <taxon>Albula</taxon>
    </lineage>
</organism>
<keyword evidence="4 5" id="KW-0472">Membrane</keyword>
<evidence type="ECO:0000256" key="4">
    <source>
        <dbReference type="ARBA" id="ARBA00023136"/>
    </source>
</evidence>
<proteinExistence type="predicted"/>
<dbReference type="AlphaFoldDB" id="A0A8T2PNL2"/>
<evidence type="ECO:0000256" key="3">
    <source>
        <dbReference type="ARBA" id="ARBA00022989"/>
    </source>
</evidence>
<reference evidence="7" key="1">
    <citation type="thesis" date="2021" institute="BYU ScholarsArchive" country="Provo, UT, USA">
        <title>Applications of and Algorithms for Genome Assembly and Genomic Analyses with an Emphasis on Marine Teleosts.</title>
        <authorList>
            <person name="Pickett B.D."/>
        </authorList>
    </citation>
    <scope>NUCLEOTIDE SEQUENCE</scope>
    <source>
        <strain evidence="7">HI-2016</strain>
    </source>
</reference>
<feature type="transmembrane region" description="Helical" evidence="5">
    <location>
        <begin position="20"/>
        <end position="41"/>
    </location>
</feature>